<dbReference type="GO" id="GO:0016491">
    <property type="term" value="F:oxidoreductase activity"/>
    <property type="evidence" value="ECO:0007669"/>
    <property type="project" value="UniProtKB-KW"/>
</dbReference>
<dbReference type="GO" id="GO:0005829">
    <property type="term" value="C:cytosol"/>
    <property type="evidence" value="ECO:0007669"/>
    <property type="project" value="TreeGrafter"/>
</dbReference>
<comment type="caution">
    <text evidence="4">The sequence shown here is derived from an EMBL/GenBank/DDBJ whole genome shotgun (WGS) entry which is preliminary data.</text>
</comment>
<dbReference type="Gene3D" id="3.20.20.100">
    <property type="entry name" value="NADP-dependent oxidoreductase domain"/>
    <property type="match status" value="1"/>
</dbReference>
<keyword evidence="5" id="KW-1185">Reference proteome</keyword>
<dbReference type="PANTHER" id="PTHR43364:SF4">
    <property type="entry name" value="NAD(P)-LINKED OXIDOREDUCTASE SUPERFAMILY PROTEIN"/>
    <property type="match status" value="1"/>
</dbReference>
<dbReference type="InterPro" id="IPR036812">
    <property type="entry name" value="NAD(P)_OxRdtase_dom_sf"/>
</dbReference>
<dbReference type="PRINTS" id="PR00069">
    <property type="entry name" value="ALDKETRDTASE"/>
</dbReference>
<organism evidence="4 5">
    <name type="scientific">Streptomyces violaceusniger</name>
    <dbReference type="NCBI Taxonomy" id="68280"/>
    <lineage>
        <taxon>Bacteria</taxon>
        <taxon>Bacillati</taxon>
        <taxon>Actinomycetota</taxon>
        <taxon>Actinomycetes</taxon>
        <taxon>Kitasatosporales</taxon>
        <taxon>Streptomycetaceae</taxon>
        <taxon>Streptomyces</taxon>
        <taxon>Streptomyces violaceusniger group</taxon>
    </lineage>
</organism>
<sequence length="370" mass="40205">MPVTAVPGTVPEPKSQGTEGNGATVKTRELGRTGIRVSPYCLGTMMFGRAGNPDHDGCVRIIHRALDSGINFIDTADVYGPHGESEDIVGKALKGRRAGIVLATKVNGTMSADPNRGGSSRRWIIAEVEQSLRRLGTDHIDLYQVHHPDPHTDIEETLSALTDLVRSGKVRAIGSSNLPASQIVEAQWVADRRGLHRFRTEQPPYSILNRGIEREVLPVCRAYGMGVLVWSPLAMGLLTGRYRKGGPTVRNARMKWVPRHLTDERKLDAVEQLIPLAEEAGLSLTHLAMAFAITHPGVTSAIIGPRTMEHLEDLLAGAAVTLDDEVLDRIDRIVAPGTDIGPIDVSYTPPSVQHPALRRRSADERAAVAR</sequence>
<dbReference type="PANTHER" id="PTHR43364">
    <property type="entry name" value="NADH-SPECIFIC METHYLGLYOXAL REDUCTASE-RELATED"/>
    <property type="match status" value="1"/>
</dbReference>
<accession>A0A4D4KP12</accession>
<protein>
    <submittedName>
        <fullName evidence="4">Aldo/keto reductase</fullName>
    </submittedName>
</protein>
<keyword evidence="1" id="KW-0560">Oxidoreductase</keyword>
<dbReference type="Pfam" id="PF00248">
    <property type="entry name" value="Aldo_ket_red"/>
    <property type="match status" value="1"/>
</dbReference>
<evidence type="ECO:0000313" key="4">
    <source>
        <dbReference type="EMBL" id="GDY50362.1"/>
    </source>
</evidence>
<evidence type="ECO:0000256" key="2">
    <source>
        <dbReference type="SAM" id="MobiDB-lite"/>
    </source>
</evidence>
<dbReference type="SUPFAM" id="SSF51430">
    <property type="entry name" value="NAD(P)-linked oxidoreductase"/>
    <property type="match status" value="1"/>
</dbReference>
<evidence type="ECO:0000313" key="5">
    <source>
        <dbReference type="Proteomes" id="UP000301309"/>
    </source>
</evidence>
<dbReference type="InterPro" id="IPR050523">
    <property type="entry name" value="AKR_Detox_Biosynth"/>
</dbReference>
<dbReference type="FunFam" id="3.20.20.100:FF:000004">
    <property type="entry name" value="Oxidoreductase, aldo/keto reductase"/>
    <property type="match status" value="1"/>
</dbReference>
<dbReference type="AlphaFoldDB" id="A0A4D4KP12"/>
<evidence type="ECO:0000259" key="3">
    <source>
        <dbReference type="Pfam" id="PF00248"/>
    </source>
</evidence>
<dbReference type="EMBL" id="BJHW01000001">
    <property type="protein sequence ID" value="GDY50362.1"/>
    <property type="molecule type" value="Genomic_DNA"/>
</dbReference>
<feature type="compositionally biased region" description="Basic and acidic residues" evidence="2">
    <location>
        <begin position="360"/>
        <end position="370"/>
    </location>
</feature>
<gene>
    <name evidence="4" type="ORF">SVIO_009850</name>
</gene>
<dbReference type="InterPro" id="IPR023210">
    <property type="entry name" value="NADP_OxRdtase_dom"/>
</dbReference>
<reference evidence="4 5" key="1">
    <citation type="journal article" date="2020" name="Int. J. Syst. Evol. Microbiol.">
        <title>Reclassification of Streptomyces castelarensis and Streptomyces sporoclivatus as later heterotypic synonyms of Streptomyces antimycoticus.</title>
        <authorList>
            <person name="Komaki H."/>
            <person name="Tamura T."/>
        </authorList>
    </citation>
    <scope>NUCLEOTIDE SEQUENCE [LARGE SCALE GENOMIC DNA]</scope>
    <source>
        <strain evidence="4 5">NBRC 13459</strain>
    </source>
</reference>
<evidence type="ECO:0000256" key="1">
    <source>
        <dbReference type="ARBA" id="ARBA00023002"/>
    </source>
</evidence>
<name>A0A4D4KP12_STRVO</name>
<dbReference type="InterPro" id="IPR020471">
    <property type="entry name" value="AKR"/>
</dbReference>
<proteinExistence type="predicted"/>
<feature type="domain" description="NADP-dependent oxidoreductase" evidence="3">
    <location>
        <begin position="41"/>
        <end position="334"/>
    </location>
</feature>
<feature type="region of interest" description="Disordered" evidence="2">
    <location>
        <begin position="1"/>
        <end position="23"/>
    </location>
</feature>
<dbReference type="Proteomes" id="UP000301309">
    <property type="component" value="Unassembled WGS sequence"/>
</dbReference>
<feature type="region of interest" description="Disordered" evidence="2">
    <location>
        <begin position="344"/>
        <end position="370"/>
    </location>
</feature>